<gene>
    <name evidence="12" type="ORF">TBH_C0683</name>
</gene>
<dbReference type="SMART" id="SM00448">
    <property type="entry name" value="REC"/>
    <property type="match status" value="1"/>
</dbReference>
<dbReference type="AlphaFoldDB" id="A0A7U6GHA2"/>
<keyword evidence="3 8" id="KW-0597">Phosphoprotein</keyword>
<evidence type="ECO:0000259" key="11">
    <source>
        <dbReference type="PROSITE" id="PS51755"/>
    </source>
</evidence>
<dbReference type="KEGG" id="tbn:TBH_C0683"/>
<proteinExistence type="predicted"/>
<keyword evidence="5" id="KW-0805">Transcription regulation</keyword>
<feature type="modified residue" description="4-aspartylphosphate" evidence="8">
    <location>
        <position position="55"/>
    </location>
</feature>
<dbReference type="OrthoDB" id="9802426at2"/>
<keyword evidence="13" id="KW-1185">Reference proteome</keyword>
<dbReference type="SUPFAM" id="SSF52172">
    <property type="entry name" value="CheY-like"/>
    <property type="match status" value="1"/>
</dbReference>
<dbReference type="GO" id="GO:0005829">
    <property type="term" value="C:cytosol"/>
    <property type="evidence" value="ECO:0007669"/>
    <property type="project" value="TreeGrafter"/>
</dbReference>
<dbReference type="SUPFAM" id="SSF46894">
    <property type="entry name" value="C-terminal effector domain of the bipartite response regulators"/>
    <property type="match status" value="1"/>
</dbReference>
<dbReference type="Gene3D" id="1.10.10.10">
    <property type="entry name" value="Winged helix-like DNA-binding domain superfamily/Winged helix DNA-binding domain"/>
    <property type="match status" value="1"/>
</dbReference>
<reference evidence="12 13" key="1">
    <citation type="journal article" date="2014" name="PLoS ONE">
        <title>Physiological and genomic features of a novel sulfur-oxidizing gammaproteobacterium belonging to a previously uncultivated symbiotic lineage isolated from a hydrothermal vent.</title>
        <authorList>
            <person name="Nunoura T."/>
            <person name="Takaki Y."/>
            <person name="Kazama H."/>
            <person name="Kakuta J."/>
            <person name="Shimamura S."/>
            <person name="Makita H."/>
            <person name="Hirai M."/>
            <person name="Miyazaki M."/>
            <person name="Takai K."/>
        </authorList>
    </citation>
    <scope>NUCLEOTIDE SEQUENCE [LARGE SCALE GENOMIC DNA]</scope>
    <source>
        <strain evidence="12 13">Hiromi1</strain>
    </source>
</reference>
<dbReference type="PANTHER" id="PTHR48111:SF4">
    <property type="entry name" value="DNA-BINDING DUAL TRANSCRIPTIONAL REGULATOR OMPR"/>
    <property type="match status" value="1"/>
</dbReference>
<dbReference type="InterPro" id="IPR011006">
    <property type="entry name" value="CheY-like_superfamily"/>
</dbReference>
<keyword evidence="2" id="KW-0963">Cytoplasm</keyword>
<dbReference type="PROSITE" id="PS50110">
    <property type="entry name" value="RESPONSE_REGULATORY"/>
    <property type="match status" value="1"/>
</dbReference>
<feature type="DNA-binding region" description="OmpR/PhoB-type" evidence="9">
    <location>
        <begin position="135"/>
        <end position="234"/>
    </location>
</feature>
<dbReference type="InterPro" id="IPR039420">
    <property type="entry name" value="WalR-like"/>
</dbReference>
<dbReference type="CDD" id="cd00383">
    <property type="entry name" value="trans_reg_C"/>
    <property type="match status" value="1"/>
</dbReference>
<dbReference type="Gene3D" id="3.40.50.2300">
    <property type="match status" value="1"/>
</dbReference>
<evidence type="ECO:0000256" key="2">
    <source>
        <dbReference type="ARBA" id="ARBA00022490"/>
    </source>
</evidence>
<evidence type="ECO:0000256" key="7">
    <source>
        <dbReference type="ARBA" id="ARBA00023163"/>
    </source>
</evidence>
<dbReference type="Pfam" id="PF00486">
    <property type="entry name" value="Trans_reg_C"/>
    <property type="match status" value="1"/>
</dbReference>
<dbReference type="Proteomes" id="UP000031631">
    <property type="component" value="Chromosome"/>
</dbReference>
<dbReference type="PANTHER" id="PTHR48111">
    <property type="entry name" value="REGULATOR OF RPOS"/>
    <property type="match status" value="1"/>
</dbReference>
<feature type="domain" description="Response regulatory" evidence="10">
    <location>
        <begin position="6"/>
        <end position="120"/>
    </location>
</feature>
<dbReference type="InterPro" id="IPR001867">
    <property type="entry name" value="OmpR/PhoB-type_DNA-bd"/>
</dbReference>
<evidence type="ECO:0000313" key="12">
    <source>
        <dbReference type="EMBL" id="BAO43621.1"/>
    </source>
</evidence>
<sequence>MVEQSRILVVDDDQRLRGLLRRYLADQGFQVDCAEDGIGMDRRLAREDYAALVLDLMLPGEDGLSICRRLRATGNTLPIVILTAKGEEIDRILGLEMGADDYLPKPFNPRELLARLRAVLRRASPVRVGAACKEEETHQFGPFTLDTGQHRLYRNGEVVKITGGEFALLRVLVENAGRPLSRDRLMTLSQGREYNPFDRSIDVLISRLRRIIEADPGHPRYLQTLRGVGYLLDPEGRPR</sequence>
<evidence type="ECO:0000256" key="9">
    <source>
        <dbReference type="PROSITE-ProRule" id="PRU01091"/>
    </source>
</evidence>
<dbReference type="Pfam" id="PF00072">
    <property type="entry name" value="Response_reg"/>
    <property type="match status" value="1"/>
</dbReference>
<dbReference type="FunFam" id="3.40.50.2300:FF:000002">
    <property type="entry name" value="DNA-binding response regulator PhoP"/>
    <property type="match status" value="1"/>
</dbReference>
<accession>A0A7U6GHA2</accession>
<evidence type="ECO:0000259" key="10">
    <source>
        <dbReference type="PROSITE" id="PS50110"/>
    </source>
</evidence>
<dbReference type="GO" id="GO:0032993">
    <property type="term" value="C:protein-DNA complex"/>
    <property type="evidence" value="ECO:0007669"/>
    <property type="project" value="TreeGrafter"/>
</dbReference>
<organism evidence="12 13">
    <name type="scientific">Thiolapillus brandeum</name>
    <dbReference type="NCBI Taxonomy" id="1076588"/>
    <lineage>
        <taxon>Bacteria</taxon>
        <taxon>Pseudomonadati</taxon>
        <taxon>Pseudomonadota</taxon>
        <taxon>Gammaproteobacteria</taxon>
        <taxon>Chromatiales</taxon>
        <taxon>Sedimenticolaceae</taxon>
        <taxon>Thiolapillus</taxon>
    </lineage>
</organism>
<keyword evidence="6 9" id="KW-0238">DNA-binding</keyword>
<dbReference type="PROSITE" id="PS51755">
    <property type="entry name" value="OMPR_PHOB"/>
    <property type="match status" value="1"/>
</dbReference>
<dbReference type="InterPro" id="IPR016032">
    <property type="entry name" value="Sig_transdc_resp-reg_C-effctor"/>
</dbReference>
<keyword evidence="7" id="KW-0804">Transcription</keyword>
<dbReference type="InterPro" id="IPR001789">
    <property type="entry name" value="Sig_transdc_resp-reg_receiver"/>
</dbReference>
<dbReference type="NCBIfam" id="NF007005">
    <property type="entry name" value="PRK09468.1"/>
    <property type="match status" value="1"/>
</dbReference>
<dbReference type="SMART" id="SM00862">
    <property type="entry name" value="Trans_reg_C"/>
    <property type="match status" value="1"/>
</dbReference>
<dbReference type="RefSeq" id="WP_041065517.1">
    <property type="nucleotide sequence ID" value="NZ_AP012273.1"/>
</dbReference>
<dbReference type="InterPro" id="IPR036388">
    <property type="entry name" value="WH-like_DNA-bd_sf"/>
</dbReference>
<feature type="domain" description="OmpR/PhoB-type" evidence="11">
    <location>
        <begin position="135"/>
        <end position="234"/>
    </location>
</feature>
<protein>
    <submittedName>
        <fullName evidence="12">Two-component system OmpR family phosphate regulon response regulator OmpR</fullName>
    </submittedName>
</protein>
<name>A0A7U6GHA2_9GAMM</name>
<dbReference type="GO" id="GO:0006355">
    <property type="term" value="P:regulation of DNA-templated transcription"/>
    <property type="evidence" value="ECO:0007669"/>
    <property type="project" value="InterPro"/>
</dbReference>
<evidence type="ECO:0000256" key="8">
    <source>
        <dbReference type="PROSITE-ProRule" id="PRU00169"/>
    </source>
</evidence>
<evidence type="ECO:0000256" key="5">
    <source>
        <dbReference type="ARBA" id="ARBA00023015"/>
    </source>
</evidence>
<evidence type="ECO:0000256" key="3">
    <source>
        <dbReference type="ARBA" id="ARBA00022553"/>
    </source>
</evidence>
<dbReference type="EMBL" id="AP012273">
    <property type="protein sequence ID" value="BAO43621.1"/>
    <property type="molecule type" value="Genomic_DNA"/>
</dbReference>
<dbReference type="GO" id="GO:0000976">
    <property type="term" value="F:transcription cis-regulatory region binding"/>
    <property type="evidence" value="ECO:0007669"/>
    <property type="project" value="TreeGrafter"/>
</dbReference>
<evidence type="ECO:0000256" key="4">
    <source>
        <dbReference type="ARBA" id="ARBA00023012"/>
    </source>
</evidence>
<dbReference type="FunFam" id="1.10.10.10:FF:000099">
    <property type="entry name" value="Two-component system response regulator TorR"/>
    <property type="match status" value="1"/>
</dbReference>
<evidence type="ECO:0000313" key="13">
    <source>
        <dbReference type="Proteomes" id="UP000031631"/>
    </source>
</evidence>
<keyword evidence="4" id="KW-0902">Two-component regulatory system</keyword>
<dbReference type="Gene3D" id="6.10.250.690">
    <property type="match status" value="1"/>
</dbReference>
<evidence type="ECO:0000256" key="6">
    <source>
        <dbReference type="ARBA" id="ARBA00023125"/>
    </source>
</evidence>
<evidence type="ECO:0000256" key="1">
    <source>
        <dbReference type="ARBA" id="ARBA00004496"/>
    </source>
</evidence>
<dbReference type="GO" id="GO:0000156">
    <property type="term" value="F:phosphorelay response regulator activity"/>
    <property type="evidence" value="ECO:0007669"/>
    <property type="project" value="TreeGrafter"/>
</dbReference>
<comment type="subcellular location">
    <subcellularLocation>
        <location evidence="1">Cytoplasm</location>
    </subcellularLocation>
</comment>